<dbReference type="AlphaFoldDB" id="A0A5S5D2R8"/>
<evidence type="ECO:0000313" key="3">
    <source>
        <dbReference type="Proteomes" id="UP000322499"/>
    </source>
</evidence>
<dbReference type="Proteomes" id="UP000322499">
    <property type="component" value="Unassembled WGS sequence"/>
</dbReference>
<evidence type="ECO:0000256" key="1">
    <source>
        <dbReference type="SAM" id="Phobius"/>
    </source>
</evidence>
<dbReference type="RefSeq" id="WP_166532297.1">
    <property type="nucleotide sequence ID" value="NZ_VNHW01000003.1"/>
</dbReference>
<dbReference type="EMBL" id="VNHW01000003">
    <property type="protein sequence ID" value="TYP89092.1"/>
    <property type="molecule type" value="Genomic_DNA"/>
</dbReference>
<keyword evidence="1" id="KW-0472">Membrane</keyword>
<feature type="transmembrane region" description="Helical" evidence="1">
    <location>
        <begin position="32"/>
        <end position="54"/>
    </location>
</feature>
<evidence type="ECO:0008006" key="4">
    <source>
        <dbReference type="Google" id="ProtNLM"/>
    </source>
</evidence>
<name>A0A5S5D2R8_9ACTN</name>
<gene>
    <name evidence="2" type="ORF">BD833_103249</name>
</gene>
<evidence type="ECO:0000313" key="2">
    <source>
        <dbReference type="EMBL" id="TYP89092.1"/>
    </source>
</evidence>
<feature type="transmembrane region" description="Helical" evidence="1">
    <location>
        <begin position="6"/>
        <end position="25"/>
    </location>
</feature>
<protein>
    <recommendedName>
        <fullName evidence="4">Integral membrane protein</fullName>
    </recommendedName>
</protein>
<keyword evidence="1" id="KW-1133">Transmembrane helix</keyword>
<comment type="caution">
    <text evidence="2">The sequence shown here is derived from an EMBL/GenBank/DDBJ whole genome shotgun (WGS) entry which is preliminary data.</text>
</comment>
<sequence>MPQRWLVVAATVETATLVLLLANLATVHVPSVASALGPVHGFCYLVVIALAWQLPAPTRVRALSLVPAVGGLLVVRAAPAR</sequence>
<organism evidence="2 3">
    <name type="scientific">Blastococcus xanthinilyticus</name>
    <dbReference type="NCBI Taxonomy" id="1564164"/>
    <lineage>
        <taxon>Bacteria</taxon>
        <taxon>Bacillati</taxon>
        <taxon>Actinomycetota</taxon>
        <taxon>Actinomycetes</taxon>
        <taxon>Geodermatophilales</taxon>
        <taxon>Geodermatophilaceae</taxon>
        <taxon>Blastococcus</taxon>
    </lineage>
</organism>
<proteinExistence type="predicted"/>
<keyword evidence="3" id="KW-1185">Reference proteome</keyword>
<reference evidence="2 3" key="1">
    <citation type="submission" date="2019-07" db="EMBL/GenBank/DDBJ databases">
        <title>Genomic Encyclopedia of Archaeal and Bacterial Type Strains, Phase II (KMG-II): from individual species to whole genera.</title>
        <authorList>
            <person name="Goeker M."/>
        </authorList>
    </citation>
    <scope>NUCLEOTIDE SEQUENCE [LARGE SCALE GENOMIC DNA]</scope>
    <source>
        <strain evidence="2 3">DSM 46842</strain>
    </source>
</reference>
<keyword evidence="1" id="KW-0812">Transmembrane</keyword>
<accession>A0A5S5D2R8</accession>